<reference evidence="1 2" key="1">
    <citation type="journal article" date="2011" name="Stand. Genomic Sci.">
        <title>Non-contiguous finished genome sequence and contextual data of the filamentous soil bacterium Ktedonobacter racemifer type strain (SOSP1-21).</title>
        <authorList>
            <person name="Chang Y.J."/>
            <person name="Land M."/>
            <person name="Hauser L."/>
            <person name="Chertkov O."/>
            <person name="Del Rio T.G."/>
            <person name="Nolan M."/>
            <person name="Copeland A."/>
            <person name="Tice H."/>
            <person name="Cheng J.F."/>
            <person name="Lucas S."/>
            <person name="Han C."/>
            <person name="Goodwin L."/>
            <person name="Pitluck S."/>
            <person name="Ivanova N."/>
            <person name="Ovchinikova G."/>
            <person name="Pati A."/>
            <person name="Chen A."/>
            <person name="Palaniappan K."/>
            <person name="Mavromatis K."/>
            <person name="Liolios K."/>
            <person name="Brettin T."/>
            <person name="Fiebig A."/>
            <person name="Rohde M."/>
            <person name="Abt B."/>
            <person name="Goker M."/>
            <person name="Detter J.C."/>
            <person name="Woyke T."/>
            <person name="Bristow J."/>
            <person name="Eisen J.A."/>
            <person name="Markowitz V."/>
            <person name="Hugenholtz P."/>
            <person name="Kyrpides N.C."/>
            <person name="Klenk H.P."/>
            <person name="Lapidus A."/>
        </authorList>
    </citation>
    <scope>NUCLEOTIDE SEQUENCE [LARGE SCALE GENOMIC DNA]</scope>
    <source>
        <strain evidence="2">DSM 44963</strain>
    </source>
</reference>
<dbReference type="AlphaFoldDB" id="D6TWC5"/>
<gene>
    <name evidence="1" type="ORF">Krac_5572</name>
</gene>
<proteinExistence type="predicted"/>
<comment type="caution">
    <text evidence="1">The sequence shown here is derived from an EMBL/GenBank/DDBJ whole genome shotgun (WGS) entry which is preliminary data.</text>
</comment>
<protein>
    <submittedName>
        <fullName evidence="1">Uncharacterized protein</fullName>
    </submittedName>
</protein>
<sequence length="38" mass="4532">MGQFSPSEVTTILIHFHQSHYRMFKAYYRNPSENAPVF</sequence>
<dbReference type="InParanoid" id="D6TWC5"/>
<name>D6TWC5_KTERA</name>
<accession>D6TWC5</accession>
<evidence type="ECO:0000313" key="1">
    <source>
        <dbReference type="EMBL" id="EFH84508.1"/>
    </source>
</evidence>
<dbReference type="Proteomes" id="UP000004508">
    <property type="component" value="Unassembled WGS sequence"/>
</dbReference>
<dbReference type="EMBL" id="ADVG01000003">
    <property type="protein sequence ID" value="EFH84508.1"/>
    <property type="molecule type" value="Genomic_DNA"/>
</dbReference>
<evidence type="ECO:0000313" key="2">
    <source>
        <dbReference type="Proteomes" id="UP000004508"/>
    </source>
</evidence>
<organism evidence="1 2">
    <name type="scientific">Ktedonobacter racemifer DSM 44963</name>
    <dbReference type="NCBI Taxonomy" id="485913"/>
    <lineage>
        <taxon>Bacteria</taxon>
        <taxon>Bacillati</taxon>
        <taxon>Chloroflexota</taxon>
        <taxon>Ktedonobacteria</taxon>
        <taxon>Ktedonobacterales</taxon>
        <taxon>Ktedonobacteraceae</taxon>
        <taxon>Ktedonobacter</taxon>
    </lineage>
</organism>
<keyword evidence="2" id="KW-1185">Reference proteome</keyword>